<dbReference type="InterPro" id="IPR012677">
    <property type="entry name" value="Nucleotide-bd_a/b_plait_sf"/>
</dbReference>
<feature type="region of interest" description="Disordered" evidence="1">
    <location>
        <begin position="144"/>
        <end position="169"/>
    </location>
</feature>
<reference evidence="3" key="1">
    <citation type="submission" date="2023-08" db="EMBL/GenBank/DDBJ databases">
        <authorList>
            <person name="Chen Y."/>
            <person name="Shah S."/>
            <person name="Dougan E. K."/>
            <person name="Thang M."/>
            <person name="Chan C."/>
        </authorList>
    </citation>
    <scope>NUCLEOTIDE SEQUENCE</scope>
</reference>
<evidence type="ECO:0000313" key="3">
    <source>
        <dbReference type="EMBL" id="CAJ1371764.1"/>
    </source>
</evidence>
<accession>A0AA36HMA4</accession>
<protein>
    <recommendedName>
        <fullName evidence="2">Mei2-like C-terminal RNA recognition motif domain-containing protein</fullName>
    </recommendedName>
</protein>
<dbReference type="InterPro" id="IPR007201">
    <property type="entry name" value="Mei2-like_Rrm_C"/>
</dbReference>
<dbReference type="AlphaFoldDB" id="A0AA36HMA4"/>
<keyword evidence="4" id="KW-1185">Reference proteome</keyword>
<evidence type="ECO:0000259" key="2">
    <source>
        <dbReference type="Pfam" id="PF04059"/>
    </source>
</evidence>
<gene>
    <name evidence="3" type="ORF">EVOR1521_LOCUS2004</name>
</gene>
<dbReference type="Proteomes" id="UP001178507">
    <property type="component" value="Unassembled WGS sequence"/>
</dbReference>
<dbReference type="EMBL" id="CAUJNA010000096">
    <property type="protein sequence ID" value="CAJ1371764.1"/>
    <property type="molecule type" value="Genomic_DNA"/>
</dbReference>
<dbReference type="Pfam" id="PF04059">
    <property type="entry name" value="RRM_2"/>
    <property type="match status" value="1"/>
</dbReference>
<dbReference type="SUPFAM" id="SSF54928">
    <property type="entry name" value="RNA-binding domain, RBD"/>
    <property type="match status" value="1"/>
</dbReference>
<feature type="domain" description="Mei2-like C-terminal RNA recognition motif" evidence="2">
    <location>
        <begin position="1"/>
        <end position="82"/>
    </location>
</feature>
<dbReference type="GO" id="GO:0003676">
    <property type="term" value="F:nucleic acid binding"/>
    <property type="evidence" value="ECO:0007669"/>
    <property type="project" value="InterPro"/>
</dbReference>
<sequence>MMRRLPAKFGAESLLQVLDQIAKGSYDFVYVPHDKRKDRNLSLAFMNFVDHETAQKAFEFFRNVQHPSMGPSVRVSQADIQGLGNNLAYFLARFGLQEMNNPHAPMIFENGARCENILEAVKQHVSLELLVQAHSRMEVQLQKKTVTKRSAQRGGERTSQNRGRQALAPDAAQVCAPGSAVPCEKTSLNTGQMVIDPGDVAGDLDSSSQFFFQEEDGRVSFFL</sequence>
<organism evidence="3 4">
    <name type="scientific">Effrenium voratum</name>
    <dbReference type="NCBI Taxonomy" id="2562239"/>
    <lineage>
        <taxon>Eukaryota</taxon>
        <taxon>Sar</taxon>
        <taxon>Alveolata</taxon>
        <taxon>Dinophyceae</taxon>
        <taxon>Suessiales</taxon>
        <taxon>Symbiodiniaceae</taxon>
        <taxon>Effrenium</taxon>
    </lineage>
</organism>
<proteinExistence type="predicted"/>
<evidence type="ECO:0000256" key="1">
    <source>
        <dbReference type="SAM" id="MobiDB-lite"/>
    </source>
</evidence>
<dbReference type="Gene3D" id="3.30.70.330">
    <property type="match status" value="1"/>
</dbReference>
<name>A0AA36HMA4_9DINO</name>
<dbReference type="InterPro" id="IPR035979">
    <property type="entry name" value="RBD_domain_sf"/>
</dbReference>
<comment type="caution">
    <text evidence="3">The sequence shown here is derived from an EMBL/GenBank/DDBJ whole genome shotgun (WGS) entry which is preliminary data.</text>
</comment>
<evidence type="ECO:0000313" key="4">
    <source>
        <dbReference type="Proteomes" id="UP001178507"/>
    </source>
</evidence>